<evidence type="ECO:0000313" key="15">
    <source>
        <dbReference type="Proteomes" id="UP000177269"/>
    </source>
</evidence>
<comment type="pathway">
    <text evidence="1 11">Cell wall biogenesis; peptidoglycan biosynthesis.</text>
</comment>
<dbReference type="PANTHER" id="PTHR30582:SF2">
    <property type="entry name" value="L,D-TRANSPEPTIDASE YCIB-RELATED"/>
    <property type="match status" value="1"/>
</dbReference>
<feature type="active site" description="Proton donor/acceptor" evidence="11">
    <location>
        <position position="143"/>
    </location>
</feature>
<dbReference type="SUPFAM" id="SSF141523">
    <property type="entry name" value="L,D-transpeptidase catalytic domain-like"/>
    <property type="match status" value="1"/>
</dbReference>
<feature type="domain" description="L,D-TPase catalytic" evidence="13">
    <location>
        <begin position="70"/>
        <end position="186"/>
    </location>
</feature>
<dbReference type="InterPro" id="IPR018044">
    <property type="entry name" value="Peptidase_S11"/>
</dbReference>
<dbReference type="Proteomes" id="UP000177269">
    <property type="component" value="Unassembled WGS sequence"/>
</dbReference>
<dbReference type="EMBL" id="MHSK01000011">
    <property type="protein sequence ID" value="OHA42499.1"/>
    <property type="molecule type" value="Genomic_DNA"/>
</dbReference>
<dbReference type="CDD" id="cd16913">
    <property type="entry name" value="YkuD_like"/>
    <property type="match status" value="1"/>
</dbReference>
<proteinExistence type="inferred from homology"/>
<evidence type="ECO:0000256" key="7">
    <source>
        <dbReference type="ARBA" id="ARBA00022984"/>
    </source>
</evidence>
<dbReference type="PRINTS" id="PR00725">
    <property type="entry name" value="DADACBPTASE1"/>
</dbReference>
<sequence length="458" mass="50876">MVSISFYMSKTISKAAGEEVKSPMVELDATQVKSSSSVLGDKATPEKEIFTPQKTIAIDTIENHIPTLGKFVAADLDSMKLILFEDGGIKETFPILSKGKPGSFWETPSGDYKILSKIRTHFSSVGKVYMPYSMQFYGNFFIHGWPYYPDGTPVAPGYSGGCIRLDVEDARKVFEFVENGTPIFVHESSEDDSNPKREDIRIKDIPLPHLTSDAFIIADINTGEVFLEKNMKNVYPIASITKLMTAIVANEAIMFDRVITINDYILETHGDSGHLQKGEEITANDLLYPLLMESSNDAAKAYSYYYGETGFISLMNKKAEALGMTDTTFTDSSGISSGNTSTGYDLYLMAKYLNNKKSFILAITRLPEKELLTPQHEHRFTNFNIFSDDSDFVGGKTGYTQAANETMLSVFKLQVGNDKYNVAFIVLGSKDREKDVQSLLQWFKEAAVNSASKSSLSL</sequence>
<dbReference type="PROSITE" id="PS52029">
    <property type="entry name" value="LD_TPASE"/>
    <property type="match status" value="1"/>
</dbReference>
<dbReference type="Pfam" id="PF03734">
    <property type="entry name" value="YkuD"/>
    <property type="match status" value="1"/>
</dbReference>
<dbReference type="GO" id="GO:0071972">
    <property type="term" value="F:peptidoglycan L,D-transpeptidase activity"/>
    <property type="evidence" value="ECO:0007669"/>
    <property type="project" value="TreeGrafter"/>
</dbReference>
<evidence type="ECO:0000313" key="14">
    <source>
        <dbReference type="EMBL" id="OHA42499.1"/>
    </source>
</evidence>
<keyword evidence="6 11" id="KW-0133">Cell shape</keyword>
<evidence type="ECO:0000256" key="11">
    <source>
        <dbReference type="PROSITE-ProRule" id="PRU01373"/>
    </source>
</evidence>
<evidence type="ECO:0000256" key="2">
    <source>
        <dbReference type="ARBA" id="ARBA00007164"/>
    </source>
</evidence>
<dbReference type="AlphaFoldDB" id="A0A1G2P457"/>
<reference evidence="14 15" key="1">
    <citation type="journal article" date="2016" name="Nat. Commun.">
        <title>Thousands of microbial genomes shed light on interconnected biogeochemical processes in an aquifer system.</title>
        <authorList>
            <person name="Anantharaman K."/>
            <person name="Brown C.T."/>
            <person name="Hug L.A."/>
            <person name="Sharon I."/>
            <person name="Castelle C.J."/>
            <person name="Probst A.J."/>
            <person name="Thomas B.C."/>
            <person name="Singh A."/>
            <person name="Wilkins M.J."/>
            <person name="Karaoz U."/>
            <person name="Brodie E.L."/>
            <person name="Williams K.H."/>
            <person name="Hubbard S.S."/>
            <person name="Banfield J.F."/>
        </authorList>
    </citation>
    <scope>NUCLEOTIDE SEQUENCE [LARGE SCALE GENOMIC DNA]</scope>
</reference>
<feature type="binding site" evidence="10">
    <location>
        <position position="396"/>
    </location>
    <ligand>
        <name>substrate</name>
    </ligand>
</feature>
<evidence type="ECO:0000256" key="5">
    <source>
        <dbReference type="ARBA" id="ARBA00022801"/>
    </source>
</evidence>
<dbReference type="GO" id="GO:0016740">
    <property type="term" value="F:transferase activity"/>
    <property type="evidence" value="ECO:0007669"/>
    <property type="project" value="UniProtKB-KW"/>
</dbReference>
<dbReference type="GO" id="GO:0006508">
    <property type="term" value="P:proteolysis"/>
    <property type="evidence" value="ECO:0007669"/>
    <property type="project" value="InterPro"/>
</dbReference>
<keyword evidence="4" id="KW-0732">Signal</keyword>
<dbReference type="InterPro" id="IPR038063">
    <property type="entry name" value="Transpep_catalytic_dom"/>
</dbReference>
<organism evidence="14 15">
    <name type="scientific">Candidatus Taylorbacteria bacterium RIFCSPLOWO2_12_FULL_43_20</name>
    <dbReference type="NCBI Taxonomy" id="1802332"/>
    <lineage>
        <taxon>Bacteria</taxon>
        <taxon>Candidatus Tayloriibacteriota</taxon>
    </lineage>
</organism>
<accession>A0A1G2P457</accession>
<gene>
    <name evidence="14" type="ORF">A3G52_04815</name>
</gene>
<dbReference type="PANTHER" id="PTHR30582">
    <property type="entry name" value="L,D-TRANSPEPTIDASE"/>
    <property type="match status" value="1"/>
</dbReference>
<comment type="caution">
    <text evidence="14">The sequence shown here is derived from an EMBL/GenBank/DDBJ whole genome shotgun (WGS) entry which is preliminary data.</text>
</comment>
<keyword evidence="7 11" id="KW-0573">Peptidoglycan synthesis</keyword>
<evidence type="ECO:0000259" key="13">
    <source>
        <dbReference type="PROSITE" id="PS52029"/>
    </source>
</evidence>
<keyword evidence="3" id="KW-0808">Transferase</keyword>
<evidence type="ECO:0000256" key="1">
    <source>
        <dbReference type="ARBA" id="ARBA00004752"/>
    </source>
</evidence>
<evidence type="ECO:0000256" key="8">
    <source>
        <dbReference type="ARBA" id="ARBA00023316"/>
    </source>
</evidence>
<comment type="similarity">
    <text evidence="2 12">Belongs to the peptidase S11 family.</text>
</comment>
<evidence type="ECO:0000256" key="10">
    <source>
        <dbReference type="PIRSR" id="PIRSR618044-2"/>
    </source>
</evidence>
<dbReference type="GO" id="GO:0018104">
    <property type="term" value="P:peptidoglycan-protein cross-linking"/>
    <property type="evidence" value="ECO:0007669"/>
    <property type="project" value="TreeGrafter"/>
</dbReference>
<protein>
    <recommendedName>
        <fullName evidence="13">L,D-TPase catalytic domain-containing protein</fullName>
    </recommendedName>
</protein>
<evidence type="ECO:0000256" key="12">
    <source>
        <dbReference type="RuleBase" id="RU004016"/>
    </source>
</evidence>
<dbReference type="GO" id="GO:0071555">
    <property type="term" value="P:cell wall organization"/>
    <property type="evidence" value="ECO:0007669"/>
    <property type="project" value="UniProtKB-UniRule"/>
</dbReference>
<dbReference type="InterPro" id="IPR012338">
    <property type="entry name" value="Beta-lactam/transpept-like"/>
</dbReference>
<keyword evidence="5" id="KW-0378">Hydrolase</keyword>
<feature type="active site" description="Acyl-ester intermediate" evidence="9">
    <location>
        <position position="239"/>
    </location>
</feature>
<evidence type="ECO:0000256" key="3">
    <source>
        <dbReference type="ARBA" id="ARBA00022679"/>
    </source>
</evidence>
<dbReference type="GO" id="GO:0005576">
    <property type="term" value="C:extracellular region"/>
    <property type="evidence" value="ECO:0007669"/>
    <property type="project" value="TreeGrafter"/>
</dbReference>
<dbReference type="SUPFAM" id="SSF56601">
    <property type="entry name" value="beta-lactamase/transpeptidase-like"/>
    <property type="match status" value="1"/>
</dbReference>
<dbReference type="InterPro" id="IPR005490">
    <property type="entry name" value="LD_TPept_cat_dom"/>
</dbReference>
<dbReference type="Gene3D" id="3.40.710.10">
    <property type="entry name" value="DD-peptidase/beta-lactamase superfamily"/>
    <property type="match status" value="1"/>
</dbReference>
<keyword evidence="8 11" id="KW-0961">Cell wall biogenesis/degradation</keyword>
<evidence type="ECO:0000256" key="4">
    <source>
        <dbReference type="ARBA" id="ARBA00022729"/>
    </source>
</evidence>
<dbReference type="GO" id="GO:0009002">
    <property type="term" value="F:serine-type D-Ala-D-Ala carboxypeptidase activity"/>
    <property type="evidence" value="ECO:0007669"/>
    <property type="project" value="InterPro"/>
</dbReference>
<dbReference type="Gene3D" id="2.40.440.10">
    <property type="entry name" value="L,D-transpeptidase catalytic domain-like"/>
    <property type="match status" value="1"/>
</dbReference>
<dbReference type="Pfam" id="PF00768">
    <property type="entry name" value="Peptidase_S11"/>
    <property type="match status" value="1"/>
</dbReference>
<feature type="active site" evidence="9">
    <location>
        <position position="294"/>
    </location>
</feature>
<dbReference type="UniPathway" id="UPA00219"/>
<evidence type="ECO:0000256" key="6">
    <source>
        <dbReference type="ARBA" id="ARBA00022960"/>
    </source>
</evidence>
<feature type="active site" description="Nucleophile" evidence="11">
    <location>
        <position position="162"/>
    </location>
</feature>
<feature type="active site" description="Proton acceptor" evidence="9">
    <location>
        <position position="242"/>
    </location>
</feature>
<evidence type="ECO:0000256" key="9">
    <source>
        <dbReference type="PIRSR" id="PIRSR618044-1"/>
    </source>
</evidence>
<dbReference type="GO" id="GO:0008360">
    <property type="term" value="P:regulation of cell shape"/>
    <property type="evidence" value="ECO:0007669"/>
    <property type="project" value="UniProtKB-UniRule"/>
</dbReference>
<dbReference type="InterPro" id="IPR001967">
    <property type="entry name" value="Peptidase_S11_N"/>
</dbReference>
<name>A0A1G2P457_9BACT</name>
<dbReference type="InterPro" id="IPR050979">
    <property type="entry name" value="LD-transpeptidase"/>
</dbReference>